<gene>
    <name evidence="2" type="ORF">ABEB36_002274</name>
</gene>
<proteinExistence type="predicted"/>
<feature type="compositionally biased region" description="Low complexity" evidence="1">
    <location>
        <begin position="321"/>
        <end position="330"/>
    </location>
</feature>
<dbReference type="PANTHER" id="PTHR22654:SF2">
    <property type="entry name" value="G PROTEIN PATHWAY SUPPRESSOR 2"/>
    <property type="match status" value="1"/>
</dbReference>
<feature type="region of interest" description="Disordered" evidence="1">
    <location>
        <begin position="1"/>
        <end position="42"/>
    </location>
</feature>
<feature type="region of interest" description="Disordered" evidence="1">
    <location>
        <begin position="54"/>
        <end position="80"/>
    </location>
</feature>
<dbReference type="PANTHER" id="PTHR22654">
    <property type="entry name" value="G PROTEIN PATHWAY SUPPRESSOR 2"/>
    <property type="match status" value="1"/>
</dbReference>
<name>A0ABD1F6U2_HYPHA</name>
<evidence type="ECO:0000313" key="3">
    <source>
        <dbReference type="Proteomes" id="UP001566132"/>
    </source>
</evidence>
<accession>A0ABD1F6U2</accession>
<reference evidence="2 3" key="1">
    <citation type="submission" date="2024-05" db="EMBL/GenBank/DDBJ databases">
        <title>Genetic variation in Jamaican populations of the coffee berry borer (Hypothenemus hampei).</title>
        <authorList>
            <person name="Errbii M."/>
            <person name="Myrie A."/>
        </authorList>
    </citation>
    <scope>NUCLEOTIDE SEQUENCE [LARGE SCALE GENOMIC DNA]</scope>
    <source>
        <strain evidence="2">JA-Hopewell-2020-01-JO</strain>
        <tissue evidence="2">Whole body</tissue>
    </source>
</reference>
<dbReference type="Pfam" id="PF15991">
    <property type="entry name" value="G_path_suppress"/>
    <property type="match status" value="1"/>
</dbReference>
<feature type="compositionally biased region" description="Low complexity" evidence="1">
    <location>
        <begin position="14"/>
        <end position="31"/>
    </location>
</feature>
<evidence type="ECO:0000313" key="2">
    <source>
        <dbReference type="EMBL" id="KAL1512734.1"/>
    </source>
</evidence>
<evidence type="ECO:0000256" key="1">
    <source>
        <dbReference type="SAM" id="MobiDB-lite"/>
    </source>
</evidence>
<evidence type="ECO:0008006" key="4">
    <source>
        <dbReference type="Google" id="ProtNLM"/>
    </source>
</evidence>
<dbReference type="Proteomes" id="UP001566132">
    <property type="component" value="Unassembled WGS sequence"/>
</dbReference>
<dbReference type="EMBL" id="JBDJPC010000002">
    <property type="protein sequence ID" value="KAL1512734.1"/>
    <property type="molecule type" value="Genomic_DNA"/>
</dbReference>
<dbReference type="InterPro" id="IPR026094">
    <property type="entry name" value="GPS2"/>
</dbReference>
<organism evidence="2 3">
    <name type="scientific">Hypothenemus hampei</name>
    <name type="common">Coffee berry borer</name>
    <dbReference type="NCBI Taxonomy" id="57062"/>
    <lineage>
        <taxon>Eukaryota</taxon>
        <taxon>Metazoa</taxon>
        <taxon>Ecdysozoa</taxon>
        <taxon>Arthropoda</taxon>
        <taxon>Hexapoda</taxon>
        <taxon>Insecta</taxon>
        <taxon>Pterygota</taxon>
        <taxon>Neoptera</taxon>
        <taxon>Endopterygota</taxon>
        <taxon>Coleoptera</taxon>
        <taxon>Polyphaga</taxon>
        <taxon>Cucujiformia</taxon>
        <taxon>Curculionidae</taxon>
        <taxon>Scolytinae</taxon>
        <taxon>Hypothenemus</taxon>
    </lineage>
</organism>
<sequence>MIKMPAAVEDNGTNSANASHGNENNENGSENQGKPDRNQQMWKVLKAYILRDRARKRQEREAEVEEERLRKEREAREQQDVMTLGETREQIIELEANLQSLKEEKHQLFLQLKRVLNEDDNRRRQLQREASEQQVVQIQSLQQQGIVPHQAQTLYIQQPPPPSRIQTLAQQVAPPLPQAIYKTAVKRPRSPSPPPQVPVSLYPQGYTTYKSPSVVSSSYQGTPQKGPQYSNQPSAFYPVAPQDMAIYYPGLSREAGRPVYDQQRPQGFQIDHKLPEHYSALRTGSTQHGHVIHPGPGLAINPTQAPPKGGSITAGYPVRSQQQYQQAAPASLYTAQSRQMYQNYTPRD</sequence>
<comment type="caution">
    <text evidence="2">The sequence shown here is derived from an EMBL/GenBank/DDBJ whole genome shotgun (WGS) entry which is preliminary data.</text>
</comment>
<dbReference type="AlphaFoldDB" id="A0ABD1F6U2"/>
<feature type="region of interest" description="Disordered" evidence="1">
    <location>
        <begin position="303"/>
        <end position="331"/>
    </location>
</feature>
<keyword evidence="3" id="KW-1185">Reference proteome</keyword>
<protein>
    <recommendedName>
        <fullName evidence="4">G protein pathway suppressor 2</fullName>
    </recommendedName>
</protein>
<feature type="compositionally biased region" description="Basic and acidic residues" evidence="1">
    <location>
        <begin position="67"/>
        <end position="79"/>
    </location>
</feature>